<dbReference type="EMBL" id="QUQM01000002">
    <property type="protein sequence ID" value="KAA8652646.1"/>
    <property type="molecule type" value="Genomic_DNA"/>
</dbReference>
<proteinExistence type="predicted"/>
<comment type="caution">
    <text evidence="1">The sequence shown here is derived from an EMBL/GenBank/DDBJ whole genome shotgun (WGS) entry which is preliminary data.</text>
</comment>
<name>A0A5M9N2U9_9EURO</name>
<sequence>MAGYRTLPVLLCGRLERVGSLVIEELKPEYEVIHFITSVEDGTINLPLILSGNLPKWEGSGLGSKIYSRAPKAVILGGGYDDEAIEKLRQAVAISQGTIQVPWLKADPKKTEAGPTPGTEAYCRSAAARIKETLEILEKTGRLDGTEDGIFFW</sequence>
<evidence type="ECO:0000313" key="2">
    <source>
        <dbReference type="Proteomes" id="UP000324241"/>
    </source>
</evidence>
<reference evidence="1 2" key="1">
    <citation type="submission" date="2019-08" db="EMBL/GenBank/DDBJ databases">
        <title>The genome sequence of a newly discovered highly antifungal drug resistant Aspergillus species, Aspergillus tanneri NIH 1004.</title>
        <authorList>
            <person name="Mounaud S."/>
            <person name="Singh I."/>
            <person name="Joardar V."/>
            <person name="Pakala S."/>
            <person name="Pakala S."/>
            <person name="Venepally P."/>
            <person name="Chung J.K."/>
            <person name="Losada L."/>
            <person name="Nierman W.C."/>
        </authorList>
    </citation>
    <scope>NUCLEOTIDE SEQUENCE [LARGE SCALE GENOMIC DNA]</scope>
    <source>
        <strain evidence="1 2">NIH1004</strain>
    </source>
</reference>
<organism evidence="1 2">
    <name type="scientific">Aspergillus tanneri</name>
    <dbReference type="NCBI Taxonomy" id="1220188"/>
    <lineage>
        <taxon>Eukaryota</taxon>
        <taxon>Fungi</taxon>
        <taxon>Dikarya</taxon>
        <taxon>Ascomycota</taxon>
        <taxon>Pezizomycotina</taxon>
        <taxon>Eurotiomycetes</taxon>
        <taxon>Eurotiomycetidae</taxon>
        <taxon>Eurotiales</taxon>
        <taxon>Aspergillaceae</taxon>
        <taxon>Aspergillus</taxon>
        <taxon>Aspergillus subgen. Circumdati</taxon>
    </lineage>
</organism>
<dbReference type="Proteomes" id="UP000324241">
    <property type="component" value="Unassembled WGS sequence"/>
</dbReference>
<dbReference type="AlphaFoldDB" id="A0A5M9N2U9"/>
<protein>
    <submittedName>
        <fullName evidence="1">Uncharacterized protein</fullName>
    </submittedName>
</protein>
<accession>A0A5M9N2U9</accession>
<gene>
    <name evidence="1" type="ORF">ATNIH1004_001551</name>
</gene>
<evidence type="ECO:0000313" key="1">
    <source>
        <dbReference type="EMBL" id="KAA8652646.1"/>
    </source>
</evidence>
<dbReference type="GeneID" id="54324253"/>
<dbReference type="RefSeq" id="XP_033432007.1">
    <property type="nucleotide sequence ID" value="XM_033566250.1"/>
</dbReference>
<dbReference type="OrthoDB" id="3649348at2759"/>